<dbReference type="InParanoid" id="B7G7V0"/>
<keyword evidence="2" id="KW-1185">Reference proteome</keyword>
<protein>
    <submittedName>
        <fullName evidence="1">Uncharacterized protein</fullName>
    </submittedName>
</protein>
<dbReference type="RefSeq" id="XP_002183210.1">
    <property type="nucleotide sequence ID" value="XM_002183174.1"/>
</dbReference>
<proteinExistence type="predicted"/>
<dbReference type="GeneID" id="7194818"/>
<accession>B7G7V0</accession>
<evidence type="ECO:0000313" key="2">
    <source>
        <dbReference type="Proteomes" id="UP000000759"/>
    </source>
</evidence>
<reference evidence="2" key="2">
    <citation type="submission" date="2008-08" db="EMBL/GenBank/DDBJ databases">
        <authorList>
            <consortium name="Diatom Consortium"/>
            <person name="Grigoriev I."/>
            <person name="Grimwood J."/>
            <person name="Kuo A."/>
            <person name="Otillar R.P."/>
            <person name="Salamov A."/>
            <person name="Detter J.C."/>
            <person name="Lindquist E."/>
            <person name="Shapiro H."/>
            <person name="Lucas S."/>
            <person name="Glavina del Rio T."/>
            <person name="Pitluck S."/>
            <person name="Rokhsar D."/>
            <person name="Bowler C."/>
        </authorList>
    </citation>
    <scope>GENOME REANNOTATION</scope>
    <source>
        <strain evidence="2">CCAP 1055/1</strain>
    </source>
</reference>
<dbReference type="AlphaFoldDB" id="B7G7V0"/>
<dbReference type="HOGENOM" id="CLU_1463979_0_0_1"/>
<dbReference type="EMBL" id="CM000620">
    <property type="protein sequence ID" value="EEC45428.1"/>
    <property type="molecule type" value="Genomic_DNA"/>
</dbReference>
<organism evidence="1 2">
    <name type="scientific">Phaeodactylum tricornutum (strain CCAP 1055/1)</name>
    <dbReference type="NCBI Taxonomy" id="556484"/>
    <lineage>
        <taxon>Eukaryota</taxon>
        <taxon>Sar</taxon>
        <taxon>Stramenopiles</taxon>
        <taxon>Ochrophyta</taxon>
        <taxon>Bacillariophyta</taxon>
        <taxon>Bacillariophyceae</taxon>
        <taxon>Bacillariophycidae</taxon>
        <taxon>Naviculales</taxon>
        <taxon>Phaeodactylaceae</taxon>
        <taxon>Phaeodactylum</taxon>
    </lineage>
</organism>
<dbReference type="KEGG" id="pti:PHATRDRAFT_39109"/>
<reference evidence="1 2" key="1">
    <citation type="journal article" date="2008" name="Nature">
        <title>The Phaeodactylum genome reveals the evolutionary history of diatom genomes.</title>
        <authorList>
            <person name="Bowler C."/>
            <person name="Allen A.E."/>
            <person name="Badger J.H."/>
            <person name="Grimwood J."/>
            <person name="Jabbari K."/>
            <person name="Kuo A."/>
            <person name="Maheswari U."/>
            <person name="Martens C."/>
            <person name="Maumus F."/>
            <person name="Otillar R.P."/>
            <person name="Rayko E."/>
            <person name="Salamov A."/>
            <person name="Vandepoele K."/>
            <person name="Beszteri B."/>
            <person name="Gruber A."/>
            <person name="Heijde M."/>
            <person name="Katinka M."/>
            <person name="Mock T."/>
            <person name="Valentin K."/>
            <person name="Verret F."/>
            <person name="Berges J.A."/>
            <person name="Brownlee C."/>
            <person name="Cadoret J.P."/>
            <person name="Chiovitti A."/>
            <person name="Choi C.J."/>
            <person name="Coesel S."/>
            <person name="De Martino A."/>
            <person name="Detter J.C."/>
            <person name="Durkin C."/>
            <person name="Falciatore A."/>
            <person name="Fournet J."/>
            <person name="Haruta M."/>
            <person name="Huysman M.J."/>
            <person name="Jenkins B.D."/>
            <person name="Jiroutova K."/>
            <person name="Jorgensen R.E."/>
            <person name="Joubert Y."/>
            <person name="Kaplan A."/>
            <person name="Kroger N."/>
            <person name="Kroth P.G."/>
            <person name="La Roche J."/>
            <person name="Lindquist E."/>
            <person name="Lommer M."/>
            <person name="Martin-Jezequel V."/>
            <person name="Lopez P.J."/>
            <person name="Lucas S."/>
            <person name="Mangogna M."/>
            <person name="McGinnis K."/>
            <person name="Medlin L.K."/>
            <person name="Montsant A."/>
            <person name="Oudot-Le Secq M.P."/>
            <person name="Napoli C."/>
            <person name="Obornik M."/>
            <person name="Parker M.S."/>
            <person name="Petit J.L."/>
            <person name="Porcel B.M."/>
            <person name="Poulsen N."/>
            <person name="Robison M."/>
            <person name="Rychlewski L."/>
            <person name="Rynearson T.A."/>
            <person name="Schmutz J."/>
            <person name="Shapiro H."/>
            <person name="Siaut M."/>
            <person name="Stanley M."/>
            <person name="Sussman M.R."/>
            <person name="Taylor A.R."/>
            <person name="Vardi A."/>
            <person name="von Dassow P."/>
            <person name="Vyverman W."/>
            <person name="Willis A."/>
            <person name="Wyrwicz L.S."/>
            <person name="Rokhsar D.S."/>
            <person name="Weissenbach J."/>
            <person name="Armbrust E.V."/>
            <person name="Green B.R."/>
            <person name="Van de Peer Y."/>
            <person name="Grigoriev I.V."/>
        </authorList>
    </citation>
    <scope>NUCLEOTIDE SEQUENCE [LARGE SCALE GENOMIC DNA]</scope>
    <source>
        <strain evidence="1 2">CCAP 1055/1</strain>
    </source>
</reference>
<sequence length="185" mass="20693">MNKRRQSLVGRAKDPISFGLRLKFIDLPLSHAADDEADSAQPETVPWPCLAFTSIHELLGILSVENDGDYISCTRRQHRLTVELLRHIYERGGSYTDPVYFLFGSRTPGGNRLFFADVNNCCFRGRRLVANDYRSHITTAVDCMEQEAAFLDALNETAPILTNLLAEEALRQDYLPGPGEHAPAA</sequence>
<evidence type="ECO:0000313" key="1">
    <source>
        <dbReference type="EMBL" id="EEC45428.1"/>
    </source>
</evidence>
<dbReference type="PaxDb" id="2850-Phatr39109"/>
<dbReference type="Proteomes" id="UP000000759">
    <property type="component" value="Chromosome 18"/>
</dbReference>
<name>B7G7V0_PHATC</name>
<gene>
    <name evidence="1" type="ORF">PHATRDRAFT_39109</name>
</gene>